<dbReference type="SMART" id="SM00729">
    <property type="entry name" value="Elp3"/>
    <property type="match status" value="1"/>
</dbReference>
<keyword evidence="5 12" id="KW-0547">Nucleotide-binding</keyword>
<feature type="binding site" evidence="12">
    <location>
        <position position="40"/>
    </location>
    <ligand>
        <name>GTP</name>
        <dbReference type="ChEBI" id="CHEBI:37565"/>
    </ligand>
</feature>
<dbReference type="GO" id="GO:0051539">
    <property type="term" value="F:4 iron, 4 sulfur cluster binding"/>
    <property type="evidence" value="ECO:0007669"/>
    <property type="project" value="UniProtKB-UniRule"/>
</dbReference>
<evidence type="ECO:0000256" key="1">
    <source>
        <dbReference type="ARBA" id="ARBA00012167"/>
    </source>
</evidence>
<evidence type="ECO:0000256" key="8">
    <source>
        <dbReference type="ARBA" id="ARBA00023134"/>
    </source>
</evidence>
<evidence type="ECO:0000256" key="3">
    <source>
        <dbReference type="ARBA" id="ARBA00022691"/>
    </source>
</evidence>
<keyword evidence="4 12" id="KW-0479">Metal-binding</keyword>
<dbReference type="InParanoid" id="D9QIC3"/>
<comment type="cofactor">
    <cofactor evidence="12">
        <name>[4Fe-4S] cluster</name>
        <dbReference type="ChEBI" id="CHEBI:49883"/>
    </cofactor>
    <text evidence="12">Binds 2 [4Fe-4S] clusters. Binds 1 [4Fe-4S] cluster coordinated with 3 cysteines and an exchangeable S-adenosyl-L-methionine and 1 [4Fe-4S] cluster coordinated with 3 cysteines and the GTP-derived substrate.</text>
</comment>
<feature type="binding site" evidence="12">
    <location>
        <position position="54"/>
    </location>
    <ligand>
        <name>[4Fe-4S] cluster</name>
        <dbReference type="ChEBI" id="CHEBI:49883"/>
        <label>1</label>
        <note>4Fe-4S-S-AdoMet</note>
    </ligand>
</feature>
<evidence type="ECO:0000256" key="4">
    <source>
        <dbReference type="ARBA" id="ARBA00022723"/>
    </source>
</evidence>
<evidence type="ECO:0000313" key="14">
    <source>
        <dbReference type="EMBL" id="ADK99425.1"/>
    </source>
</evidence>
<evidence type="ECO:0000313" key="15">
    <source>
        <dbReference type="Proteomes" id="UP000002696"/>
    </source>
</evidence>
<dbReference type="GO" id="GO:0005525">
    <property type="term" value="F:GTP binding"/>
    <property type="evidence" value="ECO:0007669"/>
    <property type="project" value="UniProtKB-UniRule"/>
</dbReference>
<evidence type="ECO:0000256" key="6">
    <source>
        <dbReference type="ARBA" id="ARBA00023004"/>
    </source>
</evidence>
<evidence type="ECO:0000256" key="5">
    <source>
        <dbReference type="ARBA" id="ARBA00022741"/>
    </source>
</evidence>
<dbReference type="PROSITE" id="PS51918">
    <property type="entry name" value="RADICAL_SAM"/>
    <property type="match status" value="1"/>
</dbReference>
<comment type="similarity">
    <text evidence="12">Belongs to the radical SAM superfamily. MoaA family.</text>
</comment>
<dbReference type="InterPro" id="IPR050105">
    <property type="entry name" value="MoCo_biosynth_MoaA/MoaC"/>
</dbReference>
<dbReference type="STRING" id="633149.Bresu_0111"/>
<dbReference type="HAMAP" id="MF_01225_B">
    <property type="entry name" value="MoaA_B"/>
    <property type="match status" value="1"/>
</dbReference>
<feature type="binding site" evidence="12">
    <location>
        <position position="93"/>
    </location>
    <ligand>
        <name>S-adenosyl-L-methionine</name>
        <dbReference type="ChEBI" id="CHEBI:59789"/>
    </ligand>
</feature>
<feature type="binding site" evidence="12">
    <location>
        <position position="183"/>
    </location>
    <ligand>
        <name>GTP</name>
        <dbReference type="ChEBI" id="CHEBI:37565"/>
    </ligand>
</feature>
<dbReference type="GO" id="GO:0006777">
    <property type="term" value="P:Mo-molybdopterin cofactor biosynthetic process"/>
    <property type="evidence" value="ECO:0007669"/>
    <property type="project" value="UniProtKB-UniRule"/>
</dbReference>
<dbReference type="Gene3D" id="3.20.20.70">
    <property type="entry name" value="Aldolase class I"/>
    <property type="match status" value="1"/>
</dbReference>
<dbReference type="Pfam" id="PF06463">
    <property type="entry name" value="Mob_synth_C"/>
    <property type="match status" value="1"/>
</dbReference>
<reference evidence="15" key="1">
    <citation type="journal article" date="2011" name="J. Bacteriol.">
        <title>Genome sequences of eight morphologically diverse alphaproteobacteria.</title>
        <authorList>
            <consortium name="US DOE Joint Genome Institute"/>
            <person name="Brown P.J."/>
            <person name="Kysela D.T."/>
            <person name="Buechlein A."/>
            <person name="Hemmerich C."/>
            <person name="Brun Y.V."/>
        </authorList>
    </citation>
    <scope>NUCLEOTIDE SEQUENCE [LARGE SCALE GENOMIC DNA]</scope>
    <source>
        <strain evidence="15">ATCC 15264 / DSM 4735 / LMG 14903 / NBRC 16000 / CB 81</strain>
    </source>
</reference>
<dbReference type="UniPathway" id="UPA00344"/>
<feature type="binding site" evidence="12">
    <location>
        <position position="53"/>
    </location>
    <ligand>
        <name>S-adenosyl-L-methionine</name>
        <dbReference type="ChEBI" id="CHEBI:59789"/>
    </ligand>
</feature>
<feature type="binding site" evidence="12">
    <location>
        <position position="280"/>
    </location>
    <ligand>
        <name>[4Fe-4S] cluster</name>
        <dbReference type="ChEBI" id="CHEBI:49883"/>
        <label>2</label>
        <note>4Fe-4S-substrate</note>
    </ligand>
</feature>
<evidence type="ECO:0000256" key="12">
    <source>
        <dbReference type="HAMAP-Rule" id="MF_01225"/>
    </source>
</evidence>
<dbReference type="CDD" id="cd01335">
    <property type="entry name" value="Radical_SAM"/>
    <property type="match status" value="1"/>
</dbReference>
<accession>D9QIC3</accession>
<keyword evidence="15" id="KW-1185">Reference proteome</keyword>
<dbReference type="InterPro" id="IPR007197">
    <property type="entry name" value="rSAM"/>
</dbReference>
<comment type="pathway">
    <text evidence="12">Cofactor biosynthesis; molybdopterin biosynthesis.</text>
</comment>
<organism evidence="14 15">
    <name type="scientific">Brevundimonas subvibrioides (strain ATCC 15264 / DSM 4735 / LMG 14903 / NBRC 16000 / CB 81)</name>
    <name type="common">Caulobacter subvibrioides</name>
    <dbReference type="NCBI Taxonomy" id="633149"/>
    <lineage>
        <taxon>Bacteria</taxon>
        <taxon>Pseudomonadati</taxon>
        <taxon>Pseudomonadota</taxon>
        <taxon>Alphaproteobacteria</taxon>
        <taxon>Caulobacterales</taxon>
        <taxon>Caulobacteraceae</taxon>
        <taxon>Brevundimonas</taxon>
    </lineage>
</organism>
<feature type="binding site" evidence="12">
    <location>
        <position position="51"/>
    </location>
    <ligand>
        <name>[4Fe-4S] cluster</name>
        <dbReference type="ChEBI" id="CHEBI:49883"/>
        <label>1</label>
        <note>4Fe-4S-S-AdoMet</note>
    </ligand>
</feature>
<keyword evidence="7 12" id="KW-0411">Iron-sulfur</keyword>
<dbReference type="InterPro" id="IPR058240">
    <property type="entry name" value="rSAM_sf"/>
</dbReference>
<evidence type="ECO:0000256" key="7">
    <source>
        <dbReference type="ARBA" id="ARBA00023014"/>
    </source>
</evidence>
<dbReference type="HOGENOM" id="CLU_009273_0_1_5"/>
<keyword evidence="6 12" id="KW-0408">Iron</keyword>
<dbReference type="InterPro" id="IPR006638">
    <property type="entry name" value="Elp3/MiaA/NifB-like_rSAM"/>
</dbReference>
<dbReference type="CDD" id="cd21117">
    <property type="entry name" value="Twitch_MoaA"/>
    <property type="match status" value="1"/>
</dbReference>
<dbReference type="FunCoup" id="D9QIC3">
    <property type="interactions" value="431"/>
</dbReference>
<dbReference type="GO" id="GO:1904047">
    <property type="term" value="F:S-adenosyl-L-methionine binding"/>
    <property type="evidence" value="ECO:0007669"/>
    <property type="project" value="UniProtKB-UniRule"/>
</dbReference>
<dbReference type="PANTHER" id="PTHR22960:SF0">
    <property type="entry name" value="MOLYBDENUM COFACTOR BIOSYNTHESIS PROTEIN 1"/>
    <property type="match status" value="1"/>
</dbReference>
<dbReference type="Pfam" id="PF04055">
    <property type="entry name" value="Radical_SAM"/>
    <property type="match status" value="1"/>
</dbReference>
<dbReference type="SUPFAM" id="SSF102114">
    <property type="entry name" value="Radical SAM enzymes"/>
    <property type="match status" value="1"/>
</dbReference>
<comment type="catalytic activity">
    <reaction evidence="11 12">
        <text>GTP + AH2 + S-adenosyl-L-methionine = (8S)-3',8-cyclo-7,8-dihydroguanosine 5'-triphosphate + 5'-deoxyadenosine + L-methionine + A + H(+)</text>
        <dbReference type="Rhea" id="RHEA:49576"/>
        <dbReference type="ChEBI" id="CHEBI:13193"/>
        <dbReference type="ChEBI" id="CHEBI:15378"/>
        <dbReference type="ChEBI" id="CHEBI:17319"/>
        <dbReference type="ChEBI" id="CHEBI:17499"/>
        <dbReference type="ChEBI" id="CHEBI:37565"/>
        <dbReference type="ChEBI" id="CHEBI:57844"/>
        <dbReference type="ChEBI" id="CHEBI:59789"/>
        <dbReference type="ChEBI" id="CHEBI:131766"/>
        <dbReference type="EC" id="4.1.99.22"/>
    </reaction>
</comment>
<feature type="binding site" evidence="12">
    <location>
        <position position="283"/>
    </location>
    <ligand>
        <name>[4Fe-4S] cluster</name>
        <dbReference type="ChEBI" id="CHEBI:49883"/>
        <label>2</label>
        <note>4Fe-4S-substrate</note>
    </ligand>
</feature>
<feature type="binding site" evidence="12">
    <location>
        <position position="89"/>
    </location>
    <ligand>
        <name>GTP</name>
        <dbReference type="ChEBI" id="CHEBI:37565"/>
    </ligand>
</feature>
<dbReference type="NCBIfam" id="TIGR02666">
    <property type="entry name" value="moaA"/>
    <property type="match status" value="1"/>
</dbReference>
<keyword evidence="3 12" id="KW-0949">S-adenosyl-L-methionine</keyword>
<dbReference type="InterPro" id="IPR040064">
    <property type="entry name" value="MoaA-like"/>
</dbReference>
<evidence type="ECO:0000256" key="9">
    <source>
        <dbReference type="ARBA" id="ARBA00023150"/>
    </source>
</evidence>
<dbReference type="AlphaFoldDB" id="D9QIC3"/>
<dbReference type="PANTHER" id="PTHR22960">
    <property type="entry name" value="MOLYBDOPTERIN COFACTOR SYNTHESIS PROTEIN A"/>
    <property type="match status" value="1"/>
</dbReference>
<proteinExistence type="inferred from homology"/>
<dbReference type="SFLD" id="SFLDG01383">
    <property type="entry name" value="cyclic_pyranopterin_phosphate"/>
    <property type="match status" value="1"/>
</dbReference>
<dbReference type="SFLD" id="SFLDG01067">
    <property type="entry name" value="SPASM/twitch_domain_containing"/>
    <property type="match status" value="1"/>
</dbReference>
<feature type="domain" description="Radical SAM core" evidence="13">
    <location>
        <begin position="31"/>
        <end position="257"/>
    </location>
</feature>
<evidence type="ECO:0000259" key="13">
    <source>
        <dbReference type="PROSITE" id="PS51918"/>
    </source>
</evidence>
<feature type="binding site" evidence="12">
    <location>
        <position position="217"/>
    </location>
    <ligand>
        <name>S-adenosyl-L-methionine</name>
        <dbReference type="ChEBI" id="CHEBI:59789"/>
    </ligand>
</feature>
<dbReference type="InterPro" id="IPR013483">
    <property type="entry name" value="MoaA"/>
</dbReference>
<feature type="binding site" evidence="12">
    <location>
        <position position="147"/>
    </location>
    <ligand>
        <name>S-adenosyl-L-methionine</name>
        <dbReference type="ChEBI" id="CHEBI:59789"/>
    </ligand>
</feature>
<comment type="subunit">
    <text evidence="12">Monomer and homodimer.</text>
</comment>
<dbReference type="PROSITE" id="PS01305">
    <property type="entry name" value="MOAA_NIFB_PQQE"/>
    <property type="match status" value="1"/>
</dbReference>
<dbReference type="EMBL" id="CP002102">
    <property type="protein sequence ID" value="ADK99425.1"/>
    <property type="molecule type" value="Genomic_DNA"/>
</dbReference>
<dbReference type="GO" id="GO:0061798">
    <property type="term" value="F:GTP 3',8'-cyclase activity"/>
    <property type="evidence" value="ECO:0007669"/>
    <property type="project" value="UniProtKB-UniRule"/>
</dbReference>
<dbReference type="EC" id="4.1.99.22" evidence="1 12"/>
<dbReference type="eggNOG" id="COG2896">
    <property type="taxonomic scope" value="Bacteria"/>
</dbReference>
<feature type="binding site" evidence="12">
    <location>
        <begin position="285"/>
        <end position="287"/>
    </location>
    <ligand>
        <name>GTP</name>
        <dbReference type="ChEBI" id="CHEBI:37565"/>
    </ligand>
</feature>
<protein>
    <recommendedName>
        <fullName evidence="1 12">GTP 3',8-cyclase</fullName>
        <ecNumber evidence="1 12">4.1.99.22</ecNumber>
    </recommendedName>
    <alternativeName>
        <fullName evidence="12">Molybdenum cofactor biosynthesis protein A</fullName>
    </alternativeName>
</protein>
<dbReference type="KEGG" id="bsb:Bresu_0111"/>
<keyword evidence="8 12" id="KW-0342">GTP-binding</keyword>
<dbReference type="SFLD" id="SFLDG01386">
    <property type="entry name" value="main_SPASM_domain-containing"/>
    <property type="match status" value="1"/>
</dbReference>
<dbReference type="Proteomes" id="UP000002696">
    <property type="component" value="Chromosome"/>
</dbReference>
<keyword evidence="9 12" id="KW-0501">Molybdenum cofactor biosynthesis</keyword>
<evidence type="ECO:0000256" key="10">
    <source>
        <dbReference type="ARBA" id="ARBA00023239"/>
    </source>
</evidence>
<gene>
    <name evidence="12" type="primary">moaA</name>
    <name evidence="14" type="ordered locus">Bresu_0111</name>
</gene>
<dbReference type="InterPro" id="IPR010505">
    <property type="entry name" value="MoaA_twitch"/>
</dbReference>
<dbReference type="GO" id="GO:0061799">
    <property type="term" value="F:cyclic pyranopterin monophosphate synthase activity"/>
    <property type="evidence" value="ECO:0007669"/>
    <property type="project" value="TreeGrafter"/>
</dbReference>
<comment type="function">
    <text evidence="12">Catalyzes the cyclization of GTP to (8S)-3',8-cyclo-7,8-dihydroguanosine 5'-triphosphate.</text>
</comment>
<feature type="binding site" evidence="12">
    <location>
        <position position="47"/>
    </location>
    <ligand>
        <name>[4Fe-4S] cluster</name>
        <dbReference type="ChEBI" id="CHEBI:49883"/>
        <label>1</label>
        <note>4Fe-4S-S-AdoMet</note>
    </ligand>
</feature>
<dbReference type="SFLD" id="SFLDS00029">
    <property type="entry name" value="Radical_SAM"/>
    <property type="match status" value="1"/>
</dbReference>
<feature type="binding site" evidence="12">
    <location>
        <position position="123"/>
    </location>
    <ligand>
        <name>GTP</name>
        <dbReference type="ChEBI" id="CHEBI:37565"/>
    </ligand>
</feature>
<sequence>MTLLPHRDRYAGLSMTPLSTSSQTAMPMVDPFGRSIDYVRVSVTDRCDLRCTYCMSERQTFLPRVELLSIEELDRLCSVFVGLGTRRLRLTGGEPLIRKGFMDLVAGLSRHLRSGALDELTLTTNGTHLAEHAGSLARHGVRRINVSLDTLDPDAYRRVTRGGDLSKALAGIAAARAAGIAIKINTVALKADNAPDLPDMVAWAHGEGHEITLIETMPLGEIDADRTDQFLSLTEVRRDLEARWTLTPLARRTGGPSRYVRVEETGGTLGFITPMTHTFCETCNRVRVTCTGRLYLCLGQDDHADLRPVLRAGDDAAVAEAIRAAVARKPKSHDFRIGTGLAPAVARPMSMTGG</sequence>
<keyword evidence="2 12" id="KW-0004">4Fe-4S</keyword>
<dbReference type="InterPro" id="IPR013785">
    <property type="entry name" value="Aldolase_TIM"/>
</dbReference>
<dbReference type="InterPro" id="IPR000385">
    <property type="entry name" value="MoaA_NifB_PqqE_Fe-S-bd_CS"/>
</dbReference>
<evidence type="ECO:0000256" key="2">
    <source>
        <dbReference type="ARBA" id="ARBA00022485"/>
    </source>
</evidence>
<feature type="binding site" evidence="12">
    <location>
        <position position="297"/>
    </location>
    <ligand>
        <name>[4Fe-4S] cluster</name>
        <dbReference type="ChEBI" id="CHEBI:49883"/>
        <label>2</label>
        <note>4Fe-4S-substrate</note>
    </ligand>
</feature>
<dbReference type="GO" id="GO:0046872">
    <property type="term" value="F:metal ion binding"/>
    <property type="evidence" value="ECO:0007669"/>
    <property type="project" value="UniProtKB-KW"/>
</dbReference>
<keyword evidence="10 12" id="KW-0456">Lyase</keyword>
<name>D9QIC3_BRESC</name>
<evidence type="ECO:0000256" key="11">
    <source>
        <dbReference type="ARBA" id="ARBA00048697"/>
    </source>
</evidence>